<accession>A0A8A9WE78</accession>
<organism evidence="2">
    <name type="scientific">Macrophomina phaseolina</name>
    <dbReference type="NCBI Taxonomy" id="35725"/>
    <lineage>
        <taxon>Eukaryota</taxon>
        <taxon>Fungi</taxon>
        <taxon>Dikarya</taxon>
        <taxon>Ascomycota</taxon>
        <taxon>Pezizomycotina</taxon>
        <taxon>Dothideomycetes</taxon>
        <taxon>Dothideomycetes incertae sedis</taxon>
        <taxon>Botryosphaeriales</taxon>
        <taxon>Botryosphaeriaceae</taxon>
        <taxon>Macrophomina</taxon>
    </lineage>
</organism>
<dbReference type="Pfam" id="PF13655">
    <property type="entry name" value="RVT_N"/>
    <property type="match status" value="1"/>
</dbReference>
<dbReference type="PANTHER" id="PTHR34047">
    <property type="entry name" value="NUCLEAR INTRON MATURASE 1, MITOCHONDRIAL-RELATED"/>
    <property type="match status" value="1"/>
</dbReference>
<dbReference type="PROSITE" id="PS50878">
    <property type="entry name" value="RT_POL"/>
    <property type="match status" value="1"/>
</dbReference>
<dbReference type="InterPro" id="IPR025960">
    <property type="entry name" value="RVT_N"/>
</dbReference>
<dbReference type="InterPro" id="IPR043128">
    <property type="entry name" value="Rev_trsase/Diguanyl_cyclase"/>
</dbReference>
<dbReference type="Pfam" id="PF01844">
    <property type="entry name" value="HNH"/>
    <property type="match status" value="1"/>
</dbReference>
<dbReference type="InterPro" id="IPR051083">
    <property type="entry name" value="GrpII_Intron_Splice-Mob/Def"/>
</dbReference>
<dbReference type="GeneID" id="70588192"/>
<dbReference type="RefSeq" id="YP_010248835.1">
    <property type="nucleotide sequence ID" value="NC_060329.1"/>
</dbReference>
<protein>
    <submittedName>
        <fullName evidence="2">Cytochrome c oxidase subunit 1</fullName>
    </submittedName>
</protein>
<dbReference type="PANTHER" id="PTHR34047:SF10">
    <property type="entry name" value="GROUP II INTRON-ASSOCIATED OPEN READING FRAME"/>
    <property type="match status" value="1"/>
</dbReference>
<keyword evidence="2" id="KW-0496">Mitochondrion</keyword>
<dbReference type="CDD" id="cd01651">
    <property type="entry name" value="RT_G2_intron"/>
    <property type="match status" value="1"/>
</dbReference>
<sequence length="591" mass="68193">MILNWNKITKKRRRQLLICKINEVDRRNLSTQQESTTTSEGKEIVVWVGHEGWHGIDWKKVYEEVEILQEKIVIATKKCKYDEVYKLQRKLVNSFAGRALAVRKVVTNSGSKTAGVDRIKWKGADDYWAAIQDLKNIVAHPKTYRAKPLLRVFIPKGTTGEMRPLGIPTLRDRTVQAVYLLAVDPVVEVKSDKNSYGFRKYRSTHNAIVALRSHLDKNKHPKWILDADLSKCFDKISHEFMMKHTPICDKAVLQQWLKSGVMENQEFTNTEEGTPQGGIISPTLCNIALNGIEAEVMKVFPLKKGISAGVHIIRYADDMVVTGKSREILSKIKEVMSKFLNHRGLEFNEKKTRIVNIKEGFDFLGFRIERRPYNPRLNKNTSQDSVLIVEPAKKGIIKMKETISRIITKDSPIERIIADLNPALRGWGEHKRISYHSQRVFIKIDHYVYQKMMKWSAKHGGSLRETVSKNTIATANRKWNWGTSLTSKIINLAEIPIIKMNLLKLDKNPYVRVEKEYFLKRRENTVFAKFRATVYKKYRNICPSCGESLFNGERVELHHINPKKKGGSYKLDNIQPLHQICHQQITHSNTI</sequence>
<dbReference type="InterPro" id="IPR003615">
    <property type="entry name" value="HNH_nuc"/>
</dbReference>
<dbReference type="InterPro" id="IPR043502">
    <property type="entry name" value="DNA/RNA_pol_sf"/>
</dbReference>
<dbReference type="EMBL" id="MW557546">
    <property type="protein sequence ID" value="QTT58114.1"/>
    <property type="molecule type" value="Genomic_DNA"/>
</dbReference>
<evidence type="ECO:0000259" key="1">
    <source>
        <dbReference type="PROSITE" id="PS50878"/>
    </source>
</evidence>
<dbReference type="CDD" id="cd00085">
    <property type="entry name" value="HNHc"/>
    <property type="match status" value="1"/>
</dbReference>
<geneLocation type="mitochondrion" evidence="2"/>
<evidence type="ECO:0000313" key="2">
    <source>
        <dbReference type="EMBL" id="QTT58114.1"/>
    </source>
</evidence>
<dbReference type="SMART" id="SM00507">
    <property type="entry name" value="HNHc"/>
    <property type="match status" value="1"/>
</dbReference>
<dbReference type="Gene3D" id="1.10.30.50">
    <property type="match status" value="1"/>
</dbReference>
<proteinExistence type="predicted"/>
<dbReference type="AlphaFoldDB" id="A0A8A9WE78"/>
<dbReference type="Gene3D" id="3.30.70.270">
    <property type="match status" value="1"/>
</dbReference>
<dbReference type="Pfam" id="PF08388">
    <property type="entry name" value="GIIM"/>
    <property type="match status" value="1"/>
</dbReference>
<reference evidence="2" key="1">
    <citation type="submission" date="2021-02" db="EMBL/GenBank/DDBJ databases">
        <authorList>
            <person name="Yu H."/>
            <person name="He Y."/>
            <person name="Yang F."/>
        </authorList>
    </citation>
    <scope>NUCLEOTIDE SEQUENCE</scope>
</reference>
<dbReference type="InterPro" id="IPR030931">
    <property type="entry name" value="Group_II_RT_mat"/>
</dbReference>
<dbReference type="InterPro" id="IPR013597">
    <property type="entry name" value="Mat_intron_G2"/>
</dbReference>
<name>A0A8A9WE78_9PEZI</name>
<dbReference type="GO" id="GO:0003676">
    <property type="term" value="F:nucleic acid binding"/>
    <property type="evidence" value="ECO:0007669"/>
    <property type="project" value="InterPro"/>
</dbReference>
<dbReference type="GO" id="GO:0008270">
    <property type="term" value="F:zinc ion binding"/>
    <property type="evidence" value="ECO:0007669"/>
    <property type="project" value="InterPro"/>
</dbReference>
<dbReference type="Pfam" id="PF00078">
    <property type="entry name" value="RVT_1"/>
    <property type="match status" value="1"/>
</dbReference>
<dbReference type="InterPro" id="IPR002711">
    <property type="entry name" value="HNH"/>
</dbReference>
<gene>
    <name evidence="2" type="primary">cox1</name>
</gene>
<dbReference type="GO" id="GO:0004519">
    <property type="term" value="F:endonuclease activity"/>
    <property type="evidence" value="ECO:0007669"/>
    <property type="project" value="InterPro"/>
</dbReference>
<dbReference type="SUPFAM" id="SSF56672">
    <property type="entry name" value="DNA/RNA polymerases"/>
    <property type="match status" value="1"/>
</dbReference>
<dbReference type="InterPro" id="IPR000477">
    <property type="entry name" value="RT_dom"/>
</dbReference>
<dbReference type="NCBIfam" id="TIGR04416">
    <property type="entry name" value="group_II_RT_mat"/>
    <property type="match status" value="1"/>
</dbReference>
<feature type="domain" description="Reverse transcriptase" evidence="1">
    <location>
        <begin position="135"/>
        <end position="368"/>
    </location>
</feature>